<protein>
    <submittedName>
        <fullName evidence="2">Uncharacterized protein</fullName>
    </submittedName>
</protein>
<feature type="chain" id="PRO_5043989483" evidence="1">
    <location>
        <begin position="17"/>
        <end position="94"/>
    </location>
</feature>
<keyword evidence="1" id="KW-0732">Signal</keyword>
<accession>A0AAV7GRT8</accession>
<dbReference type="EMBL" id="JAGFBR010000012">
    <property type="protein sequence ID" value="KAH0458282.1"/>
    <property type="molecule type" value="Genomic_DNA"/>
</dbReference>
<dbReference type="AlphaFoldDB" id="A0AAV7GRT8"/>
<name>A0AAV7GRT8_DENCH</name>
<comment type="caution">
    <text evidence="2">The sequence shown here is derived from an EMBL/GenBank/DDBJ whole genome shotgun (WGS) entry which is preliminary data.</text>
</comment>
<reference evidence="2 3" key="1">
    <citation type="journal article" date="2021" name="Hortic Res">
        <title>Chromosome-scale assembly of the Dendrobium chrysotoxum genome enhances the understanding of orchid evolution.</title>
        <authorList>
            <person name="Zhang Y."/>
            <person name="Zhang G.Q."/>
            <person name="Zhang D."/>
            <person name="Liu X.D."/>
            <person name="Xu X.Y."/>
            <person name="Sun W.H."/>
            <person name="Yu X."/>
            <person name="Zhu X."/>
            <person name="Wang Z.W."/>
            <person name="Zhao X."/>
            <person name="Zhong W.Y."/>
            <person name="Chen H."/>
            <person name="Yin W.L."/>
            <person name="Huang T."/>
            <person name="Niu S.C."/>
            <person name="Liu Z.J."/>
        </authorList>
    </citation>
    <scope>NUCLEOTIDE SEQUENCE [LARGE SCALE GENOMIC DNA]</scope>
    <source>
        <strain evidence="2">Lindl</strain>
    </source>
</reference>
<evidence type="ECO:0000256" key="1">
    <source>
        <dbReference type="SAM" id="SignalP"/>
    </source>
</evidence>
<gene>
    <name evidence="2" type="ORF">IEQ34_013597</name>
</gene>
<keyword evidence="3" id="KW-1185">Reference proteome</keyword>
<evidence type="ECO:0000313" key="2">
    <source>
        <dbReference type="EMBL" id="KAH0458282.1"/>
    </source>
</evidence>
<sequence>MILIILCGIQANHCLAAQVEPRVGKSALHFQPNDQPFLQEIFVAEAMTKKLPIVFKFSGTILGDVLYIPKFFHGGLNLDKRKPFLNLFEYFKNK</sequence>
<evidence type="ECO:0000313" key="3">
    <source>
        <dbReference type="Proteomes" id="UP000775213"/>
    </source>
</evidence>
<feature type="signal peptide" evidence="1">
    <location>
        <begin position="1"/>
        <end position="16"/>
    </location>
</feature>
<dbReference type="Proteomes" id="UP000775213">
    <property type="component" value="Unassembled WGS sequence"/>
</dbReference>
<proteinExistence type="predicted"/>
<organism evidence="2 3">
    <name type="scientific">Dendrobium chrysotoxum</name>
    <name type="common">Orchid</name>
    <dbReference type="NCBI Taxonomy" id="161865"/>
    <lineage>
        <taxon>Eukaryota</taxon>
        <taxon>Viridiplantae</taxon>
        <taxon>Streptophyta</taxon>
        <taxon>Embryophyta</taxon>
        <taxon>Tracheophyta</taxon>
        <taxon>Spermatophyta</taxon>
        <taxon>Magnoliopsida</taxon>
        <taxon>Liliopsida</taxon>
        <taxon>Asparagales</taxon>
        <taxon>Orchidaceae</taxon>
        <taxon>Epidendroideae</taxon>
        <taxon>Malaxideae</taxon>
        <taxon>Dendrobiinae</taxon>
        <taxon>Dendrobium</taxon>
    </lineage>
</organism>